<keyword evidence="3" id="KW-1185">Reference proteome</keyword>
<dbReference type="Proteomes" id="UP000467249">
    <property type="component" value="Chromosome"/>
</dbReference>
<proteinExistence type="predicted"/>
<feature type="region of interest" description="Disordered" evidence="1">
    <location>
        <begin position="14"/>
        <end position="33"/>
    </location>
</feature>
<sequence>MALAAAIVNSPAAQADPYCTEDGPPPGSASKPYDGGTVWISPDGLVGVTTAAGNGRIRVPGASPMPLQAMVIDAQANGQRQLIVSNGRVAHLFALDGCTIDTVYNGQGDPFLFDLQNLRGNGTGVGCSDLGDGPHLVGLQALPDGSGYTVRRTEIDLDGSIATIGRSDTVAGTSQQDPVVAWARTISCGERTMTQDGVQQP</sequence>
<dbReference type="AlphaFoldDB" id="A0A6N4WGB6"/>
<evidence type="ECO:0000313" key="2">
    <source>
        <dbReference type="EMBL" id="BBZ79463.1"/>
    </source>
</evidence>
<name>A0A6N4WGB6_9MYCO</name>
<accession>A0A6N4WGB6</accession>
<gene>
    <name evidence="2" type="ORF">MANY_48000</name>
</gene>
<dbReference type="EMBL" id="AP022620">
    <property type="protein sequence ID" value="BBZ79463.1"/>
    <property type="molecule type" value="Genomic_DNA"/>
</dbReference>
<reference evidence="2 3" key="1">
    <citation type="journal article" date="2019" name="Emerg. Microbes Infect.">
        <title>Comprehensive subspecies identification of 175 nontuberculous mycobacteria species based on 7547 genomic profiles.</title>
        <authorList>
            <person name="Matsumoto Y."/>
            <person name="Kinjo T."/>
            <person name="Motooka D."/>
            <person name="Nabeya D."/>
            <person name="Jung N."/>
            <person name="Uechi K."/>
            <person name="Horii T."/>
            <person name="Iida T."/>
            <person name="Fujita J."/>
            <person name="Nakamura S."/>
        </authorList>
    </citation>
    <scope>NUCLEOTIDE SEQUENCE [LARGE SCALE GENOMIC DNA]</scope>
    <source>
        <strain evidence="2 3">JCM 30275</strain>
    </source>
</reference>
<dbReference type="KEGG" id="many:MANY_48000"/>
<evidence type="ECO:0000256" key="1">
    <source>
        <dbReference type="SAM" id="MobiDB-lite"/>
    </source>
</evidence>
<protein>
    <submittedName>
        <fullName evidence="2">Uncharacterized protein</fullName>
    </submittedName>
</protein>
<organism evidence="2 3">
    <name type="scientific">Mycolicibacterium anyangense</name>
    <dbReference type="NCBI Taxonomy" id="1431246"/>
    <lineage>
        <taxon>Bacteria</taxon>
        <taxon>Bacillati</taxon>
        <taxon>Actinomycetota</taxon>
        <taxon>Actinomycetes</taxon>
        <taxon>Mycobacteriales</taxon>
        <taxon>Mycobacteriaceae</taxon>
        <taxon>Mycolicibacterium</taxon>
    </lineage>
</organism>
<evidence type="ECO:0000313" key="3">
    <source>
        <dbReference type="Proteomes" id="UP000467249"/>
    </source>
</evidence>